<evidence type="ECO:0000313" key="1">
    <source>
        <dbReference type="EMBL" id="KAK7746256.1"/>
    </source>
</evidence>
<reference evidence="1 2" key="1">
    <citation type="journal article" date="2023" name="PLoS ONE">
        <title>Cytospora paraplurivora sp. nov. isolated from orchards with fruit tree decline syndrome in Ontario, Canada.</title>
        <authorList>
            <person name="Ilyukhin E."/>
            <person name="Nguyen H.D.T."/>
            <person name="Castle A.J."/>
            <person name="Ellouze W."/>
        </authorList>
    </citation>
    <scope>NUCLEOTIDE SEQUENCE [LARGE SCALE GENOMIC DNA]</scope>
    <source>
        <strain evidence="1 2">FDS-564</strain>
    </source>
</reference>
<accession>A0AAN9YJA9</accession>
<protein>
    <submittedName>
        <fullName evidence="1">Uncharacterized protein</fullName>
    </submittedName>
</protein>
<evidence type="ECO:0000313" key="2">
    <source>
        <dbReference type="Proteomes" id="UP001320245"/>
    </source>
</evidence>
<dbReference type="AlphaFoldDB" id="A0AAN9YJA9"/>
<organism evidence="1 2">
    <name type="scientific">Cytospora paraplurivora</name>
    <dbReference type="NCBI Taxonomy" id="2898453"/>
    <lineage>
        <taxon>Eukaryota</taxon>
        <taxon>Fungi</taxon>
        <taxon>Dikarya</taxon>
        <taxon>Ascomycota</taxon>
        <taxon>Pezizomycotina</taxon>
        <taxon>Sordariomycetes</taxon>
        <taxon>Sordariomycetidae</taxon>
        <taxon>Diaporthales</taxon>
        <taxon>Cytosporaceae</taxon>
        <taxon>Cytospora</taxon>
    </lineage>
</organism>
<keyword evidence="2" id="KW-1185">Reference proteome</keyword>
<name>A0AAN9YJA9_9PEZI</name>
<proteinExistence type="predicted"/>
<dbReference type="Proteomes" id="UP001320245">
    <property type="component" value="Unassembled WGS sequence"/>
</dbReference>
<dbReference type="EMBL" id="JAJSPL020000006">
    <property type="protein sequence ID" value="KAK7746256.1"/>
    <property type="molecule type" value="Genomic_DNA"/>
</dbReference>
<sequence>MDRQIGDRASEGTVIGSRPVNKTVKVAQDLAAAFERIKSVKGVYQQEITRGESPDIYIYGSVEAVGLPLGNKQAMEIVDTALEGSYNMHDADAEDFSKEPACVFNAGSFDINNTRWEGYVQELAELAAEGLGLETCELKAELDAMWLWTEGCIWPTPPLRVRKHGDRRTWAAKMLVILPSSHKGGEVTYIRDVNGNHDTWSTDGYRQSMVSWHKDINLVFKPPEKGNRLGLLYDLHVRRPLKYSQQLGLHHSAVQAVQDAIEKYTLLVRNDCMQETAFFLPLNIKIPKHTSERQDQSSIGKHMLLPSDLAKLECFYEKGMDEVRGFQTHIALAEVTARDKMTIYRAWGTRQVDHFDTEYLLQKVMDIPGGDILGETLRRLEGTKLEAELVPVVDAFKSGLTRTVTHQGDTEEHVFLKTALCLLIHLEKTD</sequence>
<gene>
    <name evidence="1" type="ORF">SLS53_002215</name>
</gene>
<comment type="caution">
    <text evidence="1">The sequence shown here is derived from an EMBL/GenBank/DDBJ whole genome shotgun (WGS) entry which is preliminary data.</text>
</comment>